<feature type="transmembrane region" description="Helical" evidence="1">
    <location>
        <begin position="133"/>
        <end position="156"/>
    </location>
</feature>
<feature type="transmembrane region" description="Helical" evidence="1">
    <location>
        <begin position="168"/>
        <end position="191"/>
    </location>
</feature>
<feature type="transmembrane region" description="Helical" evidence="1">
    <location>
        <begin position="91"/>
        <end position="113"/>
    </location>
</feature>
<gene>
    <name evidence="2" type="ORF">GCM10011514_40940</name>
</gene>
<dbReference type="AlphaFoldDB" id="A0A916Z2A5"/>
<comment type="caution">
    <text evidence="2">The sequence shown here is derived from an EMBL/GenBank/DDBJ whole genome shotgun (WGS) entry which is preliminary data.</text>
</comment>
<keyword evidence="1" id="KW-0472">Membrane</keyword>
<organism evidence="2 3">
    <name type="scientific">Emticicia aquatilis</name>
    <dbReference type="NCBI Taxonomy" id="1537369"/>
    <lineage>
        <taxon>Bacteria</taxon>
        <taxon>Pseudomonadati</taxon>
        <taxon>Bacteroidota</taxon>
        <taxon>Cytophagia</taxon>
        <taxon>Cytophagales</taxon>
        <taxon>Leadbetterellaceae</taxon>
        <taxon>Emticicia</taxon>
    </lineage>
</organism>
<evidence type="ECO:0000313" key="2">
    <source>
        <dbReference type="EMBL" id="GGD72650.1"/>
    </source>
</evidence>
<keyword evidence="1" id="KW-1133">Transmembrane helix</keyword>
<reference evidence="2" key="2">
    <citation type="submission" date="2020-09" db="EMBL/GenBank/DDBJ databases">
        <authorList>
            <person name="Sun Q."/>
            <person name="Zhou Y."/>
        </authorList>
    </citation>
    <scope>NUCLEOTIDE SEQUENCE</scope>
    <source>
        <strain evidence="2">CGMCC 1.15958</strain>
    </source>
</reference>
<proteinExistence type="predicted"/>
<name>A0A916Z2A5_9BACT</name>
<accession>A0A916Z2A5</accession>
<sequence>MQSFSGLYLEIREKYQEIVDINRPNLSNLQKQLDIYNSKKTTNLYILAVVFASLSMFSIPLIIGYIFQTIGLLTSRIEINKLIILKTENPAIYSSLMLGTYSVLFYLLVLPFFFHYFRKQEPNSKVNILERNFIKATIIGVYISTGLLTVILNKYLKEYLDLSIFYKYYFTIPLCILSLYLYFISVSFFMVRPLQKVINSKIKTTNNTGIEICYLLLKVLNKIYTIENFYFIDIEELRTISMNLKRISLLIKIYPFQFLPFAINKELLNNFEKASCFLNNKIEDAVLTKKINVDELKKILVNYLNLFLNGDLTNLPIVEELPNIEKIKKSKLIHYVLFAFYLILPIASILLLKIFFNISLDEYSQSLIRILYIIWAFIGIFSNPFILNDDSKDLLKDMIKTITGKG</sequence>
<protein>
    <submittedName>
        <fullName evidence="2">Uncharacterized protein</fullName>
    </submittedName>
</protein>
<feature type="transmembrane region" description="Helical" evidence="1">
    <location>
        <begin position="367"/>
        <end position="387"/>
    </location>
</feature>
<keyword evidence="1" id="KW-0812">Transmembrane</keyword>
<evidence type="ECO:0000256" key="1">
    <source>
        <dbReference type="SAM" id="Phobius"/>
    </source>
</evidence>
<feature type="transmembrane region" description="Helical" evidence="1">
    <location>
        <begin position="332"/>
        <end position="355"/>
    </location>
</feature>
<keyword evidence="3" id="KW-1185">Reference proteome</keyword>
<feature type="transmembrane region" description="Helical" evidence="1">
    <location>
        <begin position="44"/>
        <end position="67"/>
    </location>
</feature>
<reference evidence="2" key="1">
    <citation type="journal article" date="2014" name="Int. J. Syst. Evol. Microbiol.">
        <title>Complete genome sequence of Corynebacterium casei LMG S-19264T (=DSM 44701T), isolated from a smear-ripened cheese.</title>
        <authorList>
            <consortium name="US DOE Joint Genome Institute (JGI-PGF)"/>
            <person name="Walter F."/>
            <person name="Albersmeier A."/>
            <person name="Kalinowski J."/>
            <person name="Ruckert C."/>
        </authorList>
    </citation>
    <scope>NUCLEOTIDE SEQUENCE</scope>
    <source>
        <strain evidence="2">CGMCC 1.15958</strain>
    </source>
</reference>
<dbReference type="RefSeq" id="WP_188768922.1">
    <property type="nucleotide sequence ID" value="NZ_BMKK01000010.1"/>
</dbReference>
<dbReference type="EMBL" id="BMKK01000010">
    <property type="protein sequence ID" value="GGD72650.1"/>
    <property type="molecule type" value="Genomic_DNA"/>
</dbReference>
<evidence type="ECO:0000313" key="3">
    <source>
        <dbReference type="Proteomes" id="UP000609064"/>
    </source>
</evidence>
<dbReference type="Proteomes" id="UP000609064">
    <property type="component" value="Unassembled WGS sequence"/>
</dbReference>